<feature type="compositionally biased region" description="Pro residues" evidence="1">
    <location>
        <begin position="1"/>
        <end position="18"/>
    </location>
</feature>
<evidence type="ECO:0000313" key="4">
    <source>
        <dbReference type="Proteomes" id="UP000528460"/>
    </source>
</evidence>
<name>A0A7Y4K163_9BACT</name>
<dbReference type="InterPro" id="IPR028011">
    <property type="entry name" value="DUF4476"/>
</dbReference>
<feature type="non-terminal residue" evidence="3">
    <location>
        <position position="1"/>
    </location>
</feature>
<dbReference type="Pfam" id="PF14771">
    <property type="entry name" value="DUF4476"/>
    <property type="match status" value="1"/>
</dbReference>
<comment type="caution">
    <text evidence="3">The sequence shown here is derived from an EMBL/GenBank/DDBJ whole genome shotgun (WGS) entry which is preliminary data.</text>
</comment>
<gene>
    <name evidence="3" type="ORF">HNS30_39005</name>
</gene>
<feature type="region of interest" description="Disordered" evidence="1">
    <location>
        <begin position="1"/>
        <end position="20"/>
    </location>
</feature>
<dbReference type="Proteomes" id="UP000528460">
    <property type="component" value="Unassembled WGS sequence"/>
</dbReference>
<protein>
    <submittedName>
        <fullName evidence="3">DUF4476 domain-containing protein</fullName>
    </submittedName>
</protein>
<dbReference type="AlphaFoldDB" id="A0A7Y4K163"/>
<organism evidence="3 4">
    <name type="scientific">Corallococcus exercitus</name>
    <dbReference type="NCBI Taxonomy" id="2316736"/>
    <lineage>
        <taxon>Bacteria</taxon>
        <taxon>Pseudomonadati</taxon>
        <taxon>Myxococcota</taxon>
        <taxon>Myxococcia</taxon>
        <taxon>Myxococcales</taxon>
        <taxon>Cystobacterineae</taxon>
        <taxon>Myxococcaceae</taxon>
        <taxon>Corallococcus</taxon>
    </lineage>
</organism>
<dbReference type="RefSeq" id="WP_171422050.1">
    <property type="nucleotide sequence ID" value="NZ_JABFJW010000608.1"/>
</dbReference>
<evidence type="ECO:0000259" key="2">
    <source>
        <dbReference type="Pfam" id="PF14771"/>
    </source>
</evidence>
<evidence type="ECO:0000313" key="3">
    <source>
        <dbReference type="EMBL" id="NOK15016.1"/>
    </source>
</evidence>
<accession>A0A7Y4K163</accession>
<reference evidence="3 4" key="1">
    <citation type="submission" date="2020-05" db="EMBL/GenBank/DDBJ databases">
        <authorList>
            <person name="Whitworth D."/>
        </authorList>
    </citation>
    <scope>NUCLEOTIDE SEQUENCE [LARGE SCALE GENOMIC DNA]</scope>
    <source>
        <strain evidence="3 4">CA046A</strain>
    </source>
</reference>
<evidence type="ECO:0000256" key="1">
    <source>
        <dbReference type="SAM" id="MobiDB-lite"/>
    </source>
</evidence>
<proteinExistence type="predicted"/>
<dbReference type="EMBL" id="JABFJW010000608">
    <property type="protein sequence ID" value="NOK15016.1"/>
    <property type="molecule type" value="Genomic_DNA"/>
</dbReference>
<sequence length="194" mass="21854">GTPRPMPQPQPMPPPPPARNLAIVDREQVERRIDRLENALRDAMSRTKDAKGRESIRAAMEQLDKLSEYVDEAAPYGTGLPPPGPQQPMPPPPPVVRPIADAQFRGITQAMLREAFPREKLRILSQVAPNENFLVTHVMSMLGQFSFSNDKLEVVRLMRPTLLDPQNGYQLYQAFPFSSDKEKLQEILEGGGRY</sequence>
<feature type="domain" description="DUF4476" evidence="2">
    <location>
        <begin position="100"/>
        <end position="188"/>
    </location>
</feature>